<dbReference type="Proteomes" id="UP000001095">
    <property type="component" value="Unassembled WGS sequence"/>
</dbReference>
<protein>
    <recommendedName>
        <fullName evidence="3">Phage terminase, large subunit</fullName>
    </recommendedName>
</protein>
<name>K8PK74_9BRAD</name>
<comment type="caution">
    <text evidence="1">The sequence shown here is derived from an EMBL/GenBank/DDBJ whole genome shotgun (WGS) entry which is preliminary data.</text>
</comment>
<dbReference type="Gene3D" id="3.40.50.300">
    <property type="entry name" value="P-loop containing nucleotide triphosphate hydrolases"/>
    <property type="match status" value="1"/>
</dbReference>
<evidence type="ECO:0000313" key="1">
    <source>
        <dbReference type="EMBL" id="EKS39925.1"/>
    </source>
</evidence>
<dbReference type="Gene3D" id="3.30.420.240">
    <property type="match status" value="1"/>
</dbReference>
<dbReference type="InterPro" id="IPR027417">
    <property type="entry name" value="P-loop_NTPase"/>
</dbReference>
<organism evidence="1 2">
    <name type="scientific">Afipia clevelandensis ATCC 49720</name>
    <dbReference type="NCBI Taxonomy" id="883079"/>
    <lineage>
        <taxon>Bacteria</taxon>
        <taxon>Pseudomonadati</taxon>
        <taxon>Pseudomonadota</taxon>
        <taxon>Alphaproteobacteria</taxon>
        <taxon>Hyphomicrobiales</taxon>
        <taxon>Nitrobacteraceae</taxon>
        <taxon>Afipia</taxon>
    </lineage>
</organism>
<proteinExistence type="predicted"/>
<sequence>MAGMNRYQRQTQRPATAAAPLTLLDAIADDALFAPWFSRNPAGWTAWFAFLKALFGLAMSPEQARIFRECTGRTELPSSVAREIFLICGRRSGKSFVLALIAVWLACFHSYRQYLAPGERGTIFIVASDRRQARTILRYITALLTGVPALSRLVTRTWAEGFDLSTSISIEVGTASHRSLRGYAIVACLMDEAAFMTNDEDAASTDSEIITAVKPGMAQFPNSMLLVASSPYAKRGALYEAHREHHGKNGDSVLVWQAPTRTMNPTIDQSIIDEAIAKDPASAAAEWLGQFRNDIESFISREAVEACISEGIRERAPEQGIAYSAFIDPAGGSGKDSFTLAIAHKDKKTGMGVLDCIREVKPPFSPEQVAQDFAATLKSYGITKALSDKFAGAFPVEAFKRNGITLEQSAKPKSDLYRDFLPLLNSKRVDLLDHPRLVTQLSSLERRTARSGKDSIDHAPSAHDDVANVVAGALTNIQVKKYAYDVSMNWVSDGEDDARLFQRMQRNFYMTGGRRI</sequence>
<accession>K8PK74</accession>
<dbReference type="OrthoDB" id="280696at2"/>
<dbReference type="HOGENOM" id="CLU_587843_0_0_5"/>
<evidence type="ECO:0008006" key="3">
    <source>
        <dbReference type="Google" id="ProtNLM"/>
    </source>
</evidence>
<evidence type="ECO:0000313" key="2">
    <source>
        <dbReference type="Proteomes" id="UP000001095"/>
    </source>
</evidence>
<dbReference type="PATRIC" id="fig|883079.3.peg.953"/>
<dbReference type="RefSeq" id="WP_002711803.1">
    <property type="nucleotide sequence ID" value="NZ_KB375281.1"/>
</dbReference>
<dbReference type="AlphaFoldDB" id="K8PK74"/>
<dbReference type="EMBL" id="AGWY01000005">
    <property type="protein sequence ID" value="EKS39925.1"/>
    <property type="molecule type" value="Genomic_DNA"/>
</dbReference>
<reference evidence="1 2" key="1">
    <citation type="submission" date="2012-04" db="EMBL/GenBank/DDBJ databases">
        <title>The Genome Sequence of Afipia clevelandensis ATCC 49720.</title>
        <authorList>
            <consortium name="The Broad Institute Genome Sequencing Platform"/>
            <person name="Earl A."/>
            <person name="Ward D."/>
            <person name="Feldgarden M."/>
            <person name="Gevers D."/>
            <person name="Huys G."/>
            <person name="Walker B."/>
            <person name="Young S.K."/>
            <person name="Zeng Q."/>
            <person name="Gargeya S."/>
            <person name="Fitzgerald M."/>
            <person name="Haas B."/>
            <person name="Abouelleil A."/>
            <person name="Alvarado L."/>
            <person name="Arachchi H.M."/>
            <person name="Berlin A."/>
            <person name="Chapman S.B."/>
            <person name="Goldberg J."/>
            <person name="Griggs A."/>
            <person name="Gujja S."/>
            <person name="Hansen M."/>
            <person name="Howarth C."/>
            <person name="Imamovic A."/>
            <person name="Larimer J."/>
            <person name="McCowen C."/>
            <person name="Montmayeur A."/>
            <person name="Murphy C."/>
            <person name="Neiman D."/>
            <person name="Pearson M."/>
            <person name="Priest M."/>
            <person name="Roberts A."/>
            <person name="Saif S."/>
            <person name="Shea T."/>
            <person name="Sisk P."/>
            <person name="Sykes S."/>
            <person name="Wortman J."/>
            <person name="Nusbaum C."/>
            <person name="Birren B."/>
        </authorList>
    </citation>
    <scope>NUCLEOTIDE SEQUENCE [LARGE SCALE GENOMIC DNA]</scope>
    <source>
        <strain evidence="1 2">ATCC 49720</strain>
    </source>
</reference>
<gene>
    <name evidence="1" type="ORF">HMPREF9696_00937</name>
</gene>
<keyword evidence="2" id="KW-1185">Reference proteome</keyword>